<gene>
    <name evidence="1" type="ORF">RRF57_005273</name>
</gene>
<organism evidence="1 2">
    <name type="scientific">Xylaria bambusicola</name>
    <dbReference type="NCBI Taxonomy" id="326684"/>
    <lineage>
        <taxon>Eukaryota</taxon>
        <taxon>Fungi</taxon>
        <taxon>Dikarya</taxon>
        <taxon>Ascomycota</taxon>
        <taxon>Pezizomycotina</taxon>
        <taxon>Sordariomycetes</taxon>
        <taxon>Xylariomycetidae</taxon>
        <taxon>Xylariales</taxon>
        <taxon>Xylariaceae</taxon>
        <taxon>Xylaria</taxon>
    </lineage>
</organism>
<evidence type="ECO:0000313" key="2">
    <source>
        <dbReference type="Proteomes" id="UP001305414"/>
    </source>
</evidence>
<dbReference type="AlphaFoldDB" id="A0AAN7Z7W1"/>
<sequence>MAPGDNHNIFRPKNIEYCDEAYNLEVVKSQFRYFGSFPGKVKEIFNDETVRSIIILMHMIPEDKMTPFKYVTERETAKEDKEFVLRIMHMDWRDRPTAKELLQDEWFRAE</sequence>
<keyword evidence="2" id="KW-1185">Reference proteome</keyword>
<evidence type="ECO:0000313" key="1">
    <source>
        <dbReference type="EMBL" id="KAK5629558.1"/>
    </source>
</evidence>
<protein>
    <recommendedName>
        <fullName evidence="3">Protein kinase domain-containing protein</fullName>
    </recommendedName>
</protein>
<dbReference type="InterPro" id="IPR011009">
    <property type="entry name" value="Kinase-like_dom_sf"/>
</dbReference>
<accession>A0AAN7Z7W1</accession>
<dbReference type="EMBL" id="JAWHQM010000012">
    <property type="protein sequence ID" value="KAK5629558.1"/>
    <property type="molecule type" value="Genomic_DNA"/>
</dbReference>
<dbReference type="SUPFAM" id="SSF56112">
    <property type="entry name" value="Protein kinase-like (PK-like)"/>
    <property type="match status" value="1"/>
</dbReference>
<dbReference type="Gene3D" id="1.10.510.10">
    <property type="entry name" value="Transferase(Phosphotransferase) domain 1"/>
    <property type="match status" value="1"/>
</dbReference>
<name>A0AAN7Z7W1_9PEZI</name>
<proteinExistence type="predicted"/>
<reference evidence="1 2" key="1">
    <citation type="submission" date="2023-10" db="EMBL/GenBank/DDBJ databases">
        <title>Draft genome sequence of Xylaria bambusicola isolate GMP-LS, the root and basal stem rot pathogen of sugarcane in Indonesia.</title>
        <authorList>
            <person name="Selvaraj P."/>
            <person name="Muralishankar V."/>
            <person name="Muruganantham S."/>
            <person name="Sp S."/>
            <person name="Haryani S."/>
            <person name="Lau K.J.X."/>
            <person name="Naqvi N.I."/>
        </authorList>
    </citation>
    <scope>NUCLEOTIDE SEQUENCE [LARGE SCALE GENOMIC DNA]</scope>
    <source>
        <strain evidence="1">GMP-LS</strain>
    </source>
</reference>
<evidence type="ECO:0008006" key="3">
    <source>
        <dbReference type="Google" id="ProtNLM"/>
    </source>
</evidence>
<comment type="caution">
    <text evidence="1">The sequence shown here is derived from an EMBL/GenBank/DDBJ whole genome shotgun (WGS) entry which is preliminary data.</text>
</comment>
<dbReference type="Proteomes" id="UP001305414">
    <property type="component" value="Unassembled WGS sequence"/>
</dbReference>